<dbReference type="InterPro" id="IPR013750">
    <property type="entry name" value="GHMP_kinase_C_dom"/>
</dbReference>
<keyword evidence="4" id="KW-0756">Sterol biosynthesis</keyword>
<dbReference type="GO" id="GO:0005829">
    <property type="term" value="C:cytosol"/>
    <property type="evidence" value="ECO:0007669"/>
    <property type="project" value="TreeGrafter"/>
</dbReference>
<dbReference type="GO" id="GO:0006012">
    <property type="term" value="P:galactose metabolic process"/>
    <property type="evidence" value="ECO:0007669"/>
    <property type="project" value="UniProtKB-KW"/>
</dbReference>
<dbReference type="InterPro" id="IPR014721">
    <property type="entry name" value="Ribsml_uS5_D2-typ_fold_subgr"/>
</dbReference>
<evidence type="ECO:0000256" key="6">
    <source>
        <dbReference type="ARBA" id="ARBA00023166"/>
    </source>
</evidence>
<dbReference type="PROSITE" id="PS00106">
    <property type="entry name" value="GALACTOKINASE"/>
    <property type="match status" value="1"/>
</dbReference>
<evidence type="ECO:0000259" key="9">
    <source>
        <dbReference type="Pfam" id="PF00288"/>
    </source>
</evidence>
<evidence type="ECO:0000256" key="4">
    <source>
        <dbReference type="ARBA" id="ARBA00023011"/>
    </source>
</evidence>
<organism evidence="12 13">
    <name type="scientific">Talaromyces islandicus</name>
    <name type="common">Penicillium islandicum</name>
    <dbReference type="NCBI Taxonomy" id="28573"/>
    <lineage>
        <taxon>Eukaryota</taxon>
        <taxon>Fungi</taxon>
        <taxon>Dikarya</taxon>
        <taxon>Ascomycota</taxon>
        <taxon>Pezizomycotina</taxon>
        <taxon>Eurotiomycetes</taxon>
        <taxon>Eurotiomycetidae</taxon>
        <taxon>Eurotiales</taxon>
        <taxon>Trichocomaceae</taxon>
        <taxon>Talaromyces</taxon>
        <taxon>Talaromyces sect. Islandici</taxon>
    </lineage>
</organism>
<evidence type="ECO:0000256" key="7">
    <source>
        <dbReference type="ARBA" id="ARBA00023221"/>
    </source>
</evidence>
<evidence type="ECO:0000256" key="3">
    <source>
        <dbReference type="ARBA" id="ARBA00022840"/>
    </source>
</evidence>
<reference evidence="12 13" key="1">
    <citation type="submission" date="2015-04" db="EMBL/GenBank/DDBJ databases">
        <authorList>
            <person name="Syromyatnikov M.Y."/>
            <person name="Popov V.N."/>
        </authorList>
    </citation>
    <scope>NUCLEOTIDE SEQUENCE [LARGE SCALE GENOMIC DNA]</scope>
    <source>
        <strain evidence="12">WF-38-12</strain>
    </source>
</reference>
<dbReference type="Gene3D" id="3.30.70.3170">
    <property type="match status" value="1"/>
</dbReference>
<keyword evidence="12" id="KW-0808">Transferase</keyword>
<dbReference type="PANTHER" id="PTHR10457:SF7">
    <property type="entry name" value="GALACTOKINASE-RELATED"/>
    <property type="match status" value="1"/>
</dbReference>
<dbReference type="InterPro" id="IPR020568">
    <property type="entry name" value="Ribosomal_Su5_D2-typ_SF"/>
</dbReference>
<dbReference type="PANTHER" id="PTHR10457">
    <property type="entry name" value="MEVALONATE KINASE/GALACTOKINASE"/>
    <property type="match status" value="1"/>
</dbReference>
<dbReference type="FunFam" id="1.20.1440.340:FF:000003">
    <property type="entry name" value="GAL1p Galactokinase"/>
    <property type="match status" value="1"/>
</dbReference>
<accession>A0A0U1LT39</accession>
<dbReference type="SUPFAM" id="SSF54211">
    <property type="entry name" value="Ribosomal protein S5 domain 2-like"/>
    <property type="match status" value="1"/>
</dbReference>
<evidence type="ECO:0000256" key="1">
    <source>
        <dbReference type="ARBA" id="ARBA00006566"/>
    </source>
</evidence>
<dbReference type="OrthoDB" id="187738at2759"/>
<evidence type="ECO:0000256" key="8">
    <source>
        <dbReference type="ARBA" id="ARBA00023277"/>
    </source>
</evidence>
<dbReference type="GO" id="GO:0005524">
    <property type="term" value="F:ATP binding"/>
    <property type="evidence" value="ECO:0007669"/>
    <property type="project" value="UniProtKB-KW"/>
</dbReference>
<evidence type="ECO:0000256" key="5">
    <source>
        <dbReference type="ARBA" id="ARBA00023144"/>
    </source>
</evidence>
<sequence>MAPQQLVPQTENIADVYATDDVSAKAVAPEVKARWNNLVSRFAQVYGKKPDFVARSPGRVNIIGEHIDYNLYDVLPTAVSVDVIIAVKVVPTEGSEATVKIANVNPEKFPSREFTIPSDKDIEIDPAKHEWINYFKAGVLGAMKFLRKENPSIKPVSIEVQMDGNVPPGGGISSSAAFVCASALAVMKANDHHVSKQDLLDLAVVSERSVGVYSGGMDQAASIFSERGYLLYTKFFPKFSVEHVPVPEADEEVTFLVAQSFITSNKAETGPRHYNLRVAECTLAAVVLAKLNGVTLEKDNSSLGYSLRNFHEEFIRKQGRLQDSLESQLDSVIQATKELFPQEQGYTREEIAKFLDITVPELESRFLSAFPVQAERFLLRQRALHCFTEARRVLDFKACLSQAKKLDETRLHYLGKLLNETQESCRVDYDCSCPEVDEICEIARRAGAWGSRLTGAGWGGCTVHMLPKSKVDAVSQALKDEYYSKRFPDLSQEKLAQAIVISKPSNGSFLVHGAALEF</sequence>
<dbReference type="AlphaFoldDB" id="A0A0U1LT39"/>
<dbReference type="InterPro" id="IPR019539">
    <property type="entry name" value="GalKase_N"/>
</dbReference>
<dbReference type="NCBIfam" id="TIGR00131">
    <property type="entry name" value="gal_kin"/>
    <property type="match status" value="1"/>
</dbReference>
<dbReference type="InterPro" id="IPR000705">
    <property type="entry name" value="Galactokinase"/>
</dbReference>
<dbReference type="Proteomes" id="UP000054383">
    <property type="component" value="Unassembled WGS sequence"/>
</dbReference>
<dbReference type="InterPro" id="IPR036554">
    <property type="entry name" value="GHMP_kinase_C_sf"/>
</dbReference>
<proteinExistence type="inferred from homology"/>
<dbReference type="InterPro" id="IPR019741">
    <property type="entry name" value="Galactokinase_CS"/>
</dbReference>
<evidence type="ECO:0000313" key="13">
    <source>
        <dbReference type="Proteomes" id="UP000054383"/>
    </source>
</evidence>
<protein>
    <submittedName>
        <fullName evidence="12">Galactokinase</fullName>
    </submittedName>
</protein>
<dbReference type="GO" id="GO:0016126">
    <property type="term" value="P:sterol biosynthetic process"/>
    <property type="evidence" value="ECO:0007669"/>
    <property type="project" value="UniProtKB-KW"/>
</dbReference>
<keyword evidence="12" id="KW-0418">Kinase</keyword>
<dbReference type="GO" id="GO:0000411">
    <property type="term" value="P:positive regulation of transcription by galactose"/>
    <property type="evidence" value="ECO:0007669"/>
    <property type="project" value="UniProtKB-ARBA"/>
</dbReference>
<dbReference type="PRINTS" id="PR00473">
    <property type="entry name" value="GALCTOKINASE"/>
</dbReference>
<keyword evidence="2" id="KW-0547">Nucleotide-binding</keyword>
<evidence type="ECO:0000313" key="12">
    <source>
        <dbReference type="EMBL" id="CRG86415.1"/>
    </source>
</evidence>
<dbReference type="GO" id="GO:0004335">
    <property type="term" value="F:galactokinase activity"/>
    <property type="evidence" value="ECO:0007669"/>
    <property type="project" value="InterPro"/>
</dbReference>
<evidence type="ECO:0000259" key="11">
    <source>
        <dbReference type="Pfam" id="PF10509"/>
    </source>
</evidence>
<keyword evidence="13" id="KW-1185">Reference proteome</keyword>
<name>A0A0U1LT39_TALIS</name>
<dbReference type="OMA" id="GFHDTYF"/>
<keyword evidence="6" id="KW-1207">Sterol metabolism</keyword>
<dbReference type="Pfam" id="PF08544">
    <property type="entry name" value="GHMP_kinases_C"/>
    <property type="match status" value="1"/>
</dbReference>
<dbReference type="EMBL" id="CVMT01000002">
    <property type="protein sequence ID" value="CRG86415.1"/>
    <property type="molecule type" value="Genomic_DNA"/>
</dbReference>
<dbReference type="SUPFAM" id="SSF55060">
    <property type="entry name" value="GHMP Kinase, C-terminal domain"/>
    <property type="match status" value="1"/>
</dbReference>
<evidence type="ECO:0000259" key="10">
    <source>
        <dbReference type="Pfam" id="PF08544"/>
    </source>
</evidence>
<dbReference type="Pfam" id="PF10509">
    <property type="entry name" value="GalKase_gal_bdg"/>
    <property type="match status" value="1"/>
</dbReference>
<keyword evidence="7" id="KW-0443">Lipid metabolism</keyword>
<keyword evidence="3" id="KW-0067">ATP-binding</keyword>
<dbReference type="PRINTS" id="PR00959">
    <property type="entry name" value="MEVGALKINASE"/>
</dbReference>
<gene>
    <name evidence="12" type="ORF">PISL3812_03421</name>
</gene>
<dbReference type="STRING" id="28573.A0A0U1LT39"/>
<keyword evidence="4" id="KW-0752">Steroid biosynthesis</keyword>
<dbReference type="FunFam" id="3.30.70.3170:FF:000002">
    <property type="entry name" value="Galactokinase"/>
    <property type="match status" value="1"/>
</dbReference>
<dbReference type="InterPro" id="IPR006204">
    <property type="entry name" value="GHMP_kinase_N_dom"/>
</dbReference>
<feature type="domain" description="GHMP kinase C-terminal" evidence="10">
    <location>
        <begin position="404"/>
        <end position="483"/>
    </location>
</feature>
<dbReference type="PIRSF" id="PIRSF000530">
    <property type="entry name" value="Galactokinase"/>
    <property type="match status" value="1"/>
</dbReference>
<evidence type="ECO:0000256" key="2">
    <source>
        <dbReference type="ARBA" id="ARBA00022741"/>
    </source>
</evidence>
<dbReference type="Gene3D" id="1.20.1440.340">
    <property type="match status" value="1"/>
</dbReference>
<keyword evidence="5" id="KW-0299">Galactose metabolism</keyword>
<keyword evidence="8" id="KW-0119">Carbohydrate metabolism</keyword>
<comment type="similarity">
    <text evidence="1">Belongs to the GHMP kinase family. GalK subfamily.</text>
</comment>
<dbReference type="Pfam" id="PF00288">
    <property type="entry name" value="GHMP_kinases_N"/>
    <property type="match status" value="1"/>
</dbReference>
<dbReference type="InterPro" id="IPR006206">
    <property type="entry name" value="Mevalonate/galactokinase"/>
</dbReference>
<feature type="domain" description="GHMP kinase N-terminal" evidence="9">
    <location>
        <begin position="139"/>
        <end position="225"/>
    </location>
</feature>
<dbReference type="FunFam" id="3.30.230.10:FF:000056">
    <property type="entry name" value="GAL1p Galactokinase"/>
    <property type="match status" value="1"/>
</dbReference>
<feature type="domain" description="Galactokinase N-terminal" evidence="11">
    <location>
        <begin position="41"/>
        <end position="88"/>
    </location>
</feature>
<dbReference type="Gene3D" id="3.30.230.10">
    <property type="match status" value="1"/>
</dbReference>
<keyword evidence="4" id="KW-0444">Lipid biosynthesis</keyword>
<keyword evidence="7" id="KW-0753">Steroid metabolism</keyword>